<feature type="compositionally biased region" description="Polar residues" evidence="1">
    <location>
        <begin position="472"/>
        <end position="511"/>
    </location>
</feature>
<feature type="region of interest" description="Disordered" evidence="1">
    <location>
        <begin position="304"/>
        <end position="555"/>
    </location>
</feature>
<evidence type="ECO:0000313" key="3">
    <source>
        <dbReference type="Proteomes" id="UP001286456"/>
    </source>
</evidence>
<evidence type="ECO:0000313" key="2">
    <source>
        <dbReference type="EMBL" id="KAK3317751.1"/>
    </source>
</evidence>
<feature type="compositionally biased region" description="Low complexity" evidence="1">
    <location>
        <begin position="358"/>
        <end position="368"/>
    </location>
</feature>
<reference evidence="2" key="1">
    <citation type="journal article" date="2023" name="Mol. Phylogenet. Evol.">
        <title>Genome-scale phylogeny and comparative genomics of the fungal order Sordariales.</title>
        <authorList>
            <person name="Hensen N."/>
            <person name="Bonometti L."/>
            <person name="Westerberg I."/>
            <person name="Brannstrom I.O."/>
            <person name="Guillou S."/>
            <person name="Cros-Aarteil S."/>
            <person name="Calhoun S."/>
            <person name="Haridas S."/>
            <person name="Kuo A."/>
            <person name="Mondo S."/>
            <person name="Pangilinan J."/>
            <person name="Riley R."/>
            <person name="LaButti K."/>
            <person name="Andreopoulos B."/>
            <person name="Lipzen A."/>
            <person name="Chen C."/>
            <person name="Yan M."/>
            <person name="Daum C."/>
            <person name="Ng V."/>
            <person name="Clum A."/>
            <person name="Steindorff A."/>
            <person name="Ohm R.A."/>
            <person name="Martin F."/>
            <person name="Silar P."/>
            <person name="Natvig D.O."/>
            <person name="Lalanne C."/>
            <person name="Gautier V."/>
            <person name="Ament-Velasquez S.L."/>
            <person name="Kruys A."/>
            <person name="Hutchinson M.I."/>
            <person name="Powell A.J."/>
            <person name="Barry K."/>
            <person name="Miller A.N."/>
            <person name="Grigoriev I.V."/>
            <person name="Debuchy R."/>
            <person name="Gladieux P."/>
            <person name="Hiltunen Thoren M."/>
            <person name="Johannesson H."/>
        </authorList>
    </citation>
    <scope>NUCLEOTIDE SEQUENCE</scope>
    <source>
        <strain evidence="2">SMH4131-1</strain>
    </source>
</reference>
<dbReference type="EMBL" id="JAUEPO010000007">
    <property type="protein sequence ID" value="KAK3317751.1"/>
    <property type="molecule type" value="Genomic_DNA"/>
</dbReference>
<dbReference type="SUPFAM" id="SSF82171">
    <property type="entry name" value="DPP6 N-terminal domain-like"/>
    <property type="match status" value="1"/>
</dbReference>
<sequence>MDPEPTRPPVPAGCASAGAGQADMNMNPHAAVDDILAAISTTSATITRFIRSVRAAHADLTAVTRELSEMRLTLDLIQDEQEVPALLKSEVAGLLVACGDTLAETRRVLDQCQDAAQWTSTGRAEITGLRARLETFRRALGLVLDVSSLTASSPSNSPETDATKTQINAEAEQLQTQVTLPEHSDGQTIPVLESYLTAVINCVQTFQRRSASKPKPEEDVAAKEIQNVAQPAELGGARAAIEDGLEVLNLGEHQPSYPQRYGHTESIPGYSVATAKQPYESAGPWYPSGNIVLPFYNAYPPSASPISQARQPPPPRGYQSAVPPEFQHSPPLRPQQIQQQSQISQRTHSPMVGYPYWSNSASSPSARSEPFDTRSHRPSPEFRSERWSEPAQGQNPGKAYTYPQAPYHTHRDPSIGSIASFNSYAAPPPPVPADSPRSTLSAPRVPSSNEHRPSFASRSDSPSIPPSILSSTHNNYPPATTSLAPRSESPTPSAGAQSWSQTPRPSFQWQRPPSPSTTMTSQSVYNTNRASTGSGSGSIASHYDPPPPPPSRVEVVPLRHLTDPKGKPHDIFHIDSSPNAVYVATKHANNTIKIWNIAKNAVHATLKITSYVQPQARSREYFIRSHALLSESATLIGITTHFGFTLEIYNFAKPNSSGKKVQVIDEAHRWAASRRDSFQTNVAPLVVYRPKGDRIDRFFSARHPSAKKPFWEDASNSIELAKAGLPFIPKFPELVYSSNSPFLVAAAGPRPGDPPRANATILIAWQMTPVSEAKLTARSPVDSVRSFEDEERHRPYRFCVPNYPSLQNALPAVLTAHGSIAVSIWIPANHADVAMPGGKFRRTPVPAPERWVLVWDLPSNVTKVFGIPNVQACVSPDCRLVAYCDPARGRFVLVDVQTGEDVWRWPEVVRVNGFASFGQLENLGKVTVFEFSADGRMLVVGDASGGLGVYEVKEVAGRVQVIPQPQQQQDVRSLRGLGVGMGMGMGGFDAGSMRTISPGGWQPGYESGINELPGGPMN</sequence>
<reference evidence="2" key="2">
    <citation type="submission" date="2023-06" db="EMBL/GenBank/DDBJ databases">
        <authorList>
            <consortium name="Lawrence Berkeley National Laboratory"/>
            <person name="Haridas S."/>
            <person name="Hensen N."/>
            <person name="Bonometti L."/>
            <person name="Westerberg I."/>
            <person name="Brannstrom I.O."/>
            <person name="Guillou S."/>
            <person name="Cros-Aarteil S."/>
            <person name="Calhoun S."/>
            <person name="Kuo A."/>
            <person name="Mondo S."/>
            <person name="Pangilinan J."/>
            <person name="Riley R."/>
            <person name="Labutti K."/>
            <person name="Andreopoulos B."/>
            <person name="Lipzen A."/>
            <person name="Chen C."/>
            <person name="Yanf M."/>
            <person name="Daum C."/>
            <person name="Ng V."/>
            <person name="Clum A."/>
            <person name="Steindorff A."/>
            <person name="Ohm R."/>
            <person name="Martin F."/>
            <person name="Silar P."/>
            <person name="Natvig D."/>
            <person name="Lalanne C."/>
            <person name="Gautier V."/>
            <person name="Ament-Velasquez S.L."/>
            <person name="Kruys A."/>
            <person name="Hutchinson M.I."/>
            <person name="Powell A.J."/>
            <person name="Barry K."/>
            <person name="Miller A.N."/>
            <person name="Grigoriev I.V."/>
            <person name="Debuchy R."/>
            <person name="Gladieux P."/>
            <person name="Thoren M.H."/>
            <person name="Johannesson H."/>
        </authorList>
    </citation>
    <scope>NUCLEOTIDE SEQUENCE</scope>
    <source>
        <strain evidence="2">SMH4131-1</strain>
    </source>
</reference>
<feature type="compositionally biased region" description="Polar residues" evidence="1">
    <location>
        <begin position="522"/>
        <end position="532"/>
    </location>
</feature>
<dbReference type="AlphaFoldDB" id="A0AAE0I552"/>
<name>A0AAE0I552_9PEZI</name>
<organism evidence="2 3">
    <name type="scientific">Cercophora scortea</name>
    <dbReference type="NCBI Taxonomy" id="314031"/>
    <lineage>
        <taxon>Eukaryota</taxon>
        <taxon>Fungi</taxon>
        <taxon>Dikarya</taxon>
        <taxon>Ascomycota</taxon>
        <taxon>Pezizomycotina</taxon>
        <taxon>Sordariomycetes</taxon>
        <taxon>Sordariomycetidae</taxon>
        <taxon>Sordariales</taxon>
        <taxon>Lasiosphaeriaceae</taxon>
        <taxon>Cercophora</taxon>
    </lineage>
</organism>
<proteinExistence type="predicted"/>
<feature type="region of interest" description="Disordered" evidence="1">
    <location>
        <begin position="997"/>
        <end position="1018"/>
    </location>
</feature>
<feature type="compositionally biased region" description="Low complexity" evidence="1">
    <location>
        <begin position="457"/>
        <end position="471"/>
    </location>
</feature>
<feature type="region of interest" description="Disordered" evidence="1">
    <location>
        <begin position="1"/>
        <end position="21"/>
    </location>
</feature>
<dbReference type="Proteomes" id="UP001286456">
    <property type="component" value="Unassembled WGS sequence"/>
</dbReference>
<gene>
    <name evidence="2" type="ORF">B0T19DRAFT_297147</name>
</gene>
<evidence type="ECO:0000256" key="1">
    <source>
        <dbReference type="SAM" id="MobiDB-lite"/>
    </source>
</evidence>
<keyword evidence="3" id="KW-1185">Reference proteome</keyword>
<feature type="compositionally biased region" description="Basic and acidic residues" evidence="1">
    <location>
        <begin position="369"/>
        <end position="388"/>
    </location>
</feature>
<feature type="compositionally biased region" description="Pro residues" evidence="1">
    <location>
        <begin position="1"/>
        <end position="11"/>
    </location>
</feature>
<feature type="compositionally biased region" description="Low complexity" evidence="1">
    <location>
        <begin position="335"/>
        <end position="345"/>
    </location>
</feature>
<comment type="caution">
    <text evidence="2">The sequence shown here is derived from an EMBL/GenBank/DDBJ whole genome shotgun (WGS) entry which is preliminary data.</text>
</comment>
<accession>A0AAE0I552</accession>
<protein>
    <submittedName>
        <fullName evidence="2">Uncharacterized protein</fullName>
    </submittedName>
</protein>